<dbReference type="Proteomes" id="UP000319486">
    <property type="component" value="Unassembled WGS sequence"/>
</dbReference>
<dbReference type="AlphaFoldDB" id="A0A502BTP8"/>
<gene>
    <name evidence="1" type="ORF">EAH88_19235</name>
</gene>
<dbReference type="InterPro" id="IPR025361">
    <property type="entry name" value="DUF4265"/>
</dbReference>
<proteinExistence type="predicted"/>
<protein>
    <submittedName>
        <fullName evidence="1">DUF4265 domain-containing protein</fullName>
    </submittedName>
</protein>
<dbReference type="EMBL" id="RCZO01000022">
    <property type="protein sequence ID" value="TPG03850.1"/>
    <property type="molecule type" value="Genomic_DNA"/>
</dbReference>
<name>A0A502BTP8_9GAMM</name>
<reference evidence="1 2" key="1">
    <citation type="journal article" date="2019" name="Environ. Microbiol.">
        <title>Species interactions and distinct microbial communities in high Arctic permafrost affected cryosols are associated with the CH4 and CO2 gas fluxes.</title>
        <authorList>
            <person name="Altshuler I."/>
            <person name="Hamel J."/>
            <person name="Turney S."/>
            <person name="Magnuson E."/>
            <person name="Levesque R."/>
            <person name="Greer C."/>
            <person name="Whyte L.G."/>
        </authorList>
    </citation>
    <scope>NUCLEOTIDE SEQUENCE [LARGE SCALE GENOMIC DNA]</scope>
    <source>
        <strain evidence="1 2">S13Y</strain>
    </source>
</reference>
<dbReference type="Pfam" id="PF14085">
    <property type="entry name" value="DUF4265"/>
    <property type="match status" value="1"/>
</dbReference>
<accession>A0A502BTP8</accession>
<comment type="caution">
    <text evidence="1">The sequence shown here is derived from an EMBL/GenBank/DDBJ whole genome shotgun (WGS) entry which is preliminary data.</text>
</comment>
<organism evidence="1 2">
    <name type="scientific">Rhodanobacter glycinis</name>
    <dbReference type="NCBI Taxonomy" id="582702"/>
    <lineage>
        <taxon>Bacteria</taxon>
        <taxon>Pseudomonadati</taxon>
        <taxon>Pseudomonadota</taxon>
        <taxon>Gammaproteobacteria</taxon>
        <taxon>Lysobacterales</taxon>
        <taxon>Rhodanobacteraceae</taxon>
        <taxon>Rhodanobacter</taxon>
    </lineage>
</organism>
<evidence type="ECO:0000313" key="2">
    <source>
        <dbReference type="Proteomes" id="UP000319486"/>
    </source>
</evidence>
<sequence>MGKCCVGTATLKKAPTMNDLVKIFFHLKQDEDGYPEVSAESVWAKSTETADEYIVDNIPFFIREATIGDTLKALKEEGVLWFDSLRHRSGNSLIRIVFFEKSLKEKINEKLNAMGCSTEYSKDHSLLAVNIPAEVDLSDVRVYLQSEADLGNIDFEEPILRQP</sequence>
<keyword evidence="2" id="KW-1185">Reference proteome</keyword>
<evidence type="ECO:0000313" key="1">
    <source>
        <dbReference type="EMBL" id="TPG03850.1"/>
    </source>
</evidence>